<name>A0ACC1CJ89_9NEOP</name>
<gene>
    <name evidence="1" type="ORF">K1T71_013176</name>
</gene>
<dbReference type="EMBL" id="CM034410">
    <property type="protein sequence ID" value="KAJ0171626.1"/>
    <property type="molecule type" value="Genomic_DNA"/>
</dbReference>
<proteinExistence type="predicted"/>
<accession>A0ACC1CJ89</accession>
<keyword evidence="2" id="KW-1185">Reference proteome</keyword>
<dbReference type="Proteomes" id="UP000824533">
    <property type="component" value="Linkage Group LG24"/>
</dbReference>
<organism evidence="1 2">
    <name type="scientific">Dendrolimus kikuchii</name>
    <dbReference type="NCBI Taxonomy" id="765133"/>
    <lineage>
        <taxon>Eukaryota</taxon>
        <taxon>Metazoa</taxon>
        <taxon>Ecdysozoa</taxon>
        <taxon>Arthropoda</taxon>
        <taxon>Hexapoda</taxon>
        <taxon>Insecta</taxon>
        <taxon>Pterygota</taxon>
        <taxon>Neoptera</taxon>
        <taxon>Endopterygota</taxon>
        <taxon>Lepidoptera</taxon>
        <taxon>Glossata</taxon>
        <taxon>Ditrysia</taxon>
        <taxon>Bombycoidea</taxon>
        <taxon>Lasiocampidae</taxon>
        <taxon>Dendrolimus</taxon>
    </lineage>
</organism>
<evidence type="ECO:0000313" key="2">
    <source>
        <dbReference type="Proteomes" id="UP000824533"/>
    </source>
</evidence>
<sequence length="431" mass="50275">MLGYRSWSYHQLCLFFIITFSWTTTAYRTNCAIELSKCALDEDCIDVVHHIDLNDTTNKKSLRFTCNVYNQERLNFDLIRPLVNLKELYVKHFLVPTMPDFSRLSKLEIWKGSFAERGQPIGECRDLETLEIFETRIEELPEGWLGDCTKLRSVLLEYVEGLHMLPARMLHSANQLRSLTIKECNLIQVPSDLISSTPELRALDLSNNYLRDLPKGFFKNTPHLERLKLMAKNNAFDAQDEFYHLTELNFLMLDSAHKYGKCRDEILHNGTYQTLPFNTMPKLEYLSLEWVEARRLCPEWGELFPSLKRLDLRDNQISTLKFRDVELIRNSGWEIDIAASSTRSTLMGTVEFTENDYNAALQSQGHSNAKILLNRYGLMCTSRWYWMIRTLKAKPDYISFDDGECWWADPPGSYNRISAPFANVPEWKLPC</sequence>
<comment type="caution">
    <text evidence="1">The sequence shown here is derived from an EMBL/GenBank/DDBJ whole genome shotgun (WGS) entry which is preliminary data.</text>
</comment>
<evidence type="ECO:0000313" key="1">
    <source>
        <dbReference type="EMBL" id="KAJ0171626.1"/>
    </source>
</evidence>
<reference evidence="1 2" key="1">
    <citation type="journal article" date="2021" name="Front. Genet.">
        <title>Chromosome-Level Genome Assembly Reveals Significant Gene Expansion in the Toll and IMD Signaling Pathways of Dendrolimus kikuchii.</title>
        <authorList>
            <person name="Zhou J."/>
            <person name="Wu P."/>
            <person name="Xiong Z."/>
            <person name="Liu N."/>
            <person name="Zhao N."/>
            <person name="Ji M."/>
            <person name="Qiu Y."/>
            <person name="Yang B."/>
        </authorList>
    </citation>
    <scope>NUCLEOTIDE SEQUENCE [LARGE SCALE GENOMIC DNA]</scope>
    <source>
        <strain evidence="1">Ann1</strain>
    </source>
</reference>
<protein>
    <submittedName>
        <fullName evidence="1">Uncharacterized protein</fullName>
    </submittedName>
</protein>